<evidence type="ECO:0000256" key="8">
    <source>
        <dbReference type="RuleBase" id="RU000461"/>
    </source>
</evidence>
<comment type="similarity">
    <text evidence="1 8">Belongs to the cytochrome P450 family.</text>
</comment>
<dbReference type="GO" id="GO:0005506">
    <property type="term" value="F:iron ion binding"/>
    <property type="evidence" value="ECO:0007669"/>
    <property type="project" value="InterPro"/>
</dbReference>
<dbReference type="PRINTS" id="PR00385">
    <property type="entry name" value="P450"/>
</dbReference>
<comment type="caution">
    <text evidence="9">The sequence shown here is derived from an EMBL/GenBank/DDBJ whole genome shotgun (WGS) entry which is preliminary data.</text>
</comment>
<evidence type="ECO:0000256" key="7">
    <source>
        <dbReference type="PIRSR" id="PIRSR602401-1"/>
    </source>
</evidence>
<dbReference type="InterPro" id="IPR050196">
    <property type="entry name" value="Cytochrome_P450_Monoox"/>
</dbReference>
<keyword evidence="10" id="KW-1185">Reference proteome</keyword>
<evidence type="ECO:0000313" key="10">
    <source>
        <dbReference type="Proteomes" id="UP000605846"/>
    </source>
</evidence>
<evidence type="ECO:0000256" key="2">
    <source>
        <dbReference type="ARBA" id="ARBA00022617"/>
    </source>
</evidence>
<evidence type="ECO:0000256" key="4">
    <source>
        <dbReference type="ARBA" id="ARBA00023002"/>
    </source>
</evidence>
<dbReference type="PRINTS" id="PR00463">
    <property type="entry name" value="EP450I"/>
</dbReference>
<dbReference type="InterPro" id="IPR036396">
    <property type="entry name" value="Cyt_P450_sf"/>
</dbReference>
<keyword evidence="3 7" id="KW-0479">Metal-binding</keyword>
<dbReference type="Gene3D" id="1.10.630.10">
    <property type="entry name" value="Cytochrome P450"/>
    <property type="match status" value="1"/>
</dbReference>
<keyword evidence="2 7" id="KW-0349">Heme</keyword>
<feature type="binding site" description="axial binding residue" evidence="7">
    <location>
        <position position="305"/>
    </location>
    <ligand>
        <name>heme</name>
        <dbReference type="ChEBI" id="CHEBI:30413"/>
    </ligand>
    <ligandPart>
        <name>Fe</name>
        <dbReference type="ChEBI" id="CHEBI:18248"/>
    </ligandPart>
</feature>
<dbReference type="GO" id="GO:0004497">
    <property type="term" value="F:monooxygenase activity"/>
    <property type="evidence" value="ECO:0007669"/>
    <property type="project" value="UniProtKB-KW"/>
</dbReference>
<gene>
    <name evidence="9" type="primary">DIT2_2</name>
    <name evidence="9" type="ORF">EC973_002181</name>
</gene>
<accession>A0A8H7EN25</accession>
<evidence type="ECO:0000256" key="5">
    <source>
        <dbReference type="ARBA" id="ARBA00023004"/>
    </source>
</evidence>
<dbReference type="EMBL" id="JABAYA010000159">
    <property type="protein sequence ID" value="KAF7723243.1"/>
    <property type="molecule type" value="Genomic_DNA"/>
</dbReference>
<dbReference type="OrthoDB" id="1470350at2759"/>
<sequence>MPVELFGTLAQTLFKTMDRTGSTVDVPDLMERWTLDAIGKAGFGFDFHALEEPNNKWVMMYNSIMAGHEDRFYDYLPFLEQRFLWLFPGRRKLHQKLTEFLAMLDDIIVHKREALEKRIPNPHLQENEKDLLTLMIESELNGEGAMSNEELKSNLCVFFVAGHDTTANALSFAIYYLAANQDVQRKAREEVTRILGDEPVDVLPTVEQIKNMDYLNMVIKETLRLNSPAGEIFPRVVTQDTELAGTLLPKDTWVLLDIYNLHRNSRLWQNPDKFDPERFAPGNEAERKAGSGMYWIPFSSGARQCIGMNFSLAEQRVLLSMLLRKFTWTLPENSIHADELLSTNRPLQGPFDLEITFKKRY</sequence>
<evidence type="ECO:0000256" key="1">
    <source>
        <dbReference type="ARBA" id="ARBA00010617"/>
    </source>
</evidence>
<name>A0A8H7EN25_9FUNG</name>
<dbReference type="SUPFAM" id="SSF48264">
    <property type="entry name" value="Cytochrome P450"/>
    <property type="match status" value="1"/>
</dbReference>
<comment type="cofactor">
    <cofactor evidence="7">
        <name>heme</name>
        <dbReference type="ChEBI" id="CHEBI:30413"/>
    </cofactor>
</comment>
<keyword evidence="6 8" id="KW-0503">Monooxygenase</keyword>
<proteinExistence type="inferred from homology"/>
<dbReference type="PANTHER" id="PTHR24291">
    <property type="entry name" value="CYTOCHROME P450 FAMILY 4"/>
    <property type="match status" value="1"/>
</dbReference>
<evidence type="ECO:0000256" key="6">
    <source>
        <dbReference type="ARBA" id="ARBA00023033"/>
    </source>
</evidence>
<keyword evidence="4 8" id="KW-0560">Oxidoreductase</keyword>
<dbReference type="Proteomes" id="UP000605846">
    <property type="component" value="Unassembled WGS sequence"/>
</dbReference>
<evidence type="ECO:0000256" key="3">
    <source>
        <dbReference type="ARBA" id="ARBA00022723"/>
    </source>
</evidence>
<reference evidence="9" key="1">
    <citation type="submission" date="2020-01" db="EMBL/GenBank/DDBJ databases">
        <title>Genome Sequencing of Three Apophysomyces-Like Fungal Strains Confirms a Novel Fungal Genus in the Mucoromycota with divergent Burkholderia-like Endosymbiotic Bacteria.</title>
        <authorList>
            <person name="Stajich J.E."/>
            <person name="Macias A.M."/>
            <person name="Carter-House D."/>
            <person name="Lovett B."/>
            <person name="Kasson L.R."/>
            <person name="Berry K."/>
            <person name="Grigoriev I."/>
            <person name="Chang Y."/>
            <person name="Spatafora J."/>
            <person name="Kasson M.T."/>
        </authorList>
    </citation>
    <scope>NUCLEOTIDE SEQUENCE</scope>
    <source>
        <strain evidence="9">NRRL A-21654</strain>
    </source>
</reference>
<protein>
    <submittedName>
        <fullName evidence="9">Cytochrome P450-dit2</fullName>
    </submittedName>
</protein>
<dbReference type="GO" id="GO:0020037">
    <property type="term" value="F:heme binding"/>
    <property type="evidence" value="ECO:0007669"/>
    <property type="project" value="InterPro"/>
</dbReference>
<dbReference type="PANTHER" id="PTHR24291:SF50">
    <property type="entry name" value="BIFUNCTIONAL ALBAFLAVENONE MONOOXYGENASE_TERPENE SYNTHASE"/>
    <property type="match status" value="1"/>
</dbReference>
<dbReference type="InterPro" id="IPR001128">
    <property type="entry name" value="Cyt_P450"/>
</dbReference>
<dbReference type="Pfam" id="PF00067">
    <property type="entry name" value="p450"/>
    <property type="match status" value="1"/>
</dbReference>
<organism evidence="9 10">
    <name type="scientific">Apophysomyces ossiformis</name>
    <dbReference type="NCBI Taxonomy" id="679940"/>
    <lineage>
        <taxon>Eukaryota</taxon>
        <taxon>Fungi</taxon>
        <taxon>Fungi incertae sedis</taxon>
        <taxon>Mucoromycota</taxon>
        <taxon>Mucoromycotina</taxon>
        <taxon>Mucoromycetes</taxon>
        <taxon>Mucorales</taxon>
        <taxon>Mucorineae</taxon>
        <taxon>Mucoraceae</taxon>
        <taxon>Apophysomyces</taxon>
    </lineage>
</organism>
<dbReference type="AlphaFoldDB" id="A0A8H7EN25"/>
<dbReference type="PROSITE" id="PS00086">
    <property type="entry name" value="CYTOCHROME_P450"/>
    <property type="match status" value="1"/>
</dbReference>
<evidence type="ECO:0000313" key="9">
    <source>
        <dbReference type="EMBL" id="KAF7723243.1"/>
    </source>
</evidence>
<dbReference type="InterPro" id="IPR002401">
    <property type="entry name" value="Cyt_P450_E_grp-I"/>
</dbReference>
<dbReference type="InterPro" id="IPR017972">
    <property type="entry name" value="Cyt_P450_CS"/>
</dbReference>
<keyword evidence="5 7" id="KW-0408">Iron</keyword>
<dbReference type="GO" id="GO:0016705">
    <property type="term" value="F:oxidoreductase activity, acting on paired donors, with incorporation or reduction of molecular oxygen"/>
    <property type="evidence" value="ECO:0007669"/>
    <property type="project" value="InterPro"/>
</dbReference>